<evidence type="ECO:0000256" key="1">
    <source>
        <dbReference type="ARBA" id="ARBA00004611"/>
    </source>
</evidence>
<dbReference type="InterPro" id="IPR032675">
    <property type="entry name" value="LRR_dom_sf"/>
</dbReference>
<dbReference type="PROSITE" id="PS51450">
    <property type="entry name" value="LRR"/>
    <property type="match status" value="3"/>
</dbReference>
<dbReference type="InterPro" id="IPR003591">
    <property type="entry name" value="Leu-rich_rpt_typical-subtyp"/>
</dbReference>
<dbReference type="InterPro" id="IPR001611">
    <property type="entry name" value="Leu-rich_rpt"/>
</dbReference>
<name>A0AA85EK48_9TREM</name>
<reference evidence="15" key="2">
    <citation type="submission" date="2023-11" db="UniProtKB">
        <authorList>
            <consortium name="WormBaseParasite"/>
        </authorList>
    </citation>
    <scope>IDENTIFICATION</scope>
</reference>
<evidence type="ECO:0000313" key="14">
    <source>
        <dbReference type="Proteomes" id="UP000050792"/>
    </source>
</evidence>
<feature type="compositionally biased region" description="Polar residues" evidence="12">
    <location>
        <begin position="380"/>
        <end position="391"/>
    </location>
</feature>
<dbReference type="SMART" id="SM00385">
    <property type="entry name" value="CYCLIN"/>
    <property type="match status" value="2"/>
</dbReference>
<evidence type="ECO:0000256" key="6">
    <source>
        <dbReference type="ARBA" id="ARBA00023054"/>
    </source>
</evidence>
<feature type="compositionally biased region" description="Basic and acidic residues" evidence="12">
    <location>
        <begin position="429"/>
        <end position="438"/>
    </location>
</feature>
<reference evidence="14" key="1">
    <citation type="submission" date="2022-06" db="EMBL/GenBank/DDBJ databases">
        <authorList>
            <person name="Berger JAMES D."/>
            <person name="Berger JAMES D."/>
        </authorList>
    </citation>
    <scope>NUCLEOTIDE SEQUENCE [LARGE SCALE GENOMIC DNA]</scope>
</reference>
<feature type="compositionally biased region" description="Basic and acidic residues" evidence="12">
    <location>
        <begin position="347"/>
        <end position="356"/>
    </location>
</feature>
<feature type="domain" description="Cyclin-like" evidence="13">
    <location>
        <begin position="131"/>
        <end position="217"/>
    </location>
</feature>
<dbReference type="PANTHER" id="PTHR45973:SF12">
    <property type="entry name" value="DYNEIN REGULATORY COMPLEX SUBUNIT 3"/>
    <property type="match status" value="1"/>
</dbReference>
<evidence type="ECO:0000259" key="13">
    <source>
        <dbReference type="SMART" id="SM00385"/>
    </source>
</evidence>
<dbReference type="SUPFAM" id="SSF47954">
    <property type="entry name" value="Cyclin-like"/>
    <property type="match status" value="2"/>
</dbReference>
<organism evidence="14 15">
    <name type="scientific">Schistosoma rodhaini</name>
    <dbReference type="NCBI Taxonomy" id="6188"/>
    <lineage>
        <taxon>Eukaryota</taxon>
        <taxon>Metazoa</taxon>
        <taxon>Spiralia</taxon>
        <taxon>Lophotrochozoa</taxon>
        <taxon>Platyhelminthes</taxon>
        <taxon>Trematoda</taxon>
        <taxon>Digenea</taxon>
        <taxon>Strigeidida</taxon>
        <taxon>Schistosomatoidea</taxon>
        <taxon>Schistosomatidae</taxon>
        <taxon>Schistosoma</taxon>
    </lineage>
</organism>
<evidence type="ECO:0000256" key="7">
    <source>
        <dbReference type="ARBA" id="ARBA00023069"/>
    </source>
</evidence>
<feature type="compositionally biased region" description="Polar residues" evidence="12">
    <location>
        <begin position="279"/>
        <end position="293"/>
    </location>
</feature>
<keyword evidence="9" id="KW-0966">Cell projection</keyword>
<keyword evidence="3" id="KW-0433">Leucine-rich repeat</keyword>
<keyword evidence="6" id="KW-0175">Coiled coil</keyword>
<proteinExistence type="inferred from homology"/>
<dbReference type="InterPro" id="IPR013763">
    <property type="entry name" value="Cyclin-like_dom"/>
</dbReference>
<dbReference type="InterPro" id="IPR050576">
    <property type="entry name" value="Cilia_flagella_integrity"/>
</dbReference>
<evidence type="ECO:0000256" key="12">
    <source>
        <dbReference type="SAM" id="MobiDB-lite"/>
    </source>
</evidence>
<dbReference type="SUPFAM" id="SSF52075">
    <property type="entry name" value="Outer arm dynein light chain 1"/>
    <property type="match status" value="1"/>
</dbReference>
<protein>
    <recommendedName>
        <fullName evidence="11">Dynein regulatory complex subunit 3</fullName>
    </recommendedName>
</protein>
<evidence type="ECO:0000256" key="11">
    <source>
        <dbReference type="ARBA" id="ARBA00040950"/>
    </source>
</evidence>
<keyword evidence="2" id="KW-0963">Cytoplasm</keyword>
<keyword evidence="8" id="KW-0206">Cytoskeleton</keyword>
<evidence type="ECO:0000256" key="2">
    <source>
        <dbReference type="ARBA" id="ARBA00022490"/>
    </source>
</evidence>
<keyword evidence="5" id="KW-0282">Flagellum</keyword>
<dbReference type="CDD" id="cd20539">
    <property type="entry name" value="CYCLIN_CCNT_rpt2"/>
    <property type="match status" value="1"/>
</dbReference>
<dbReference type="InterPro" id="IPR036915">
    <property type="entry name" value="Cyclin-like_sf"/>
</dbReference>
<dbReference type="PANTHER" id="PTHR45973">
    <property type="entry name" value="PROTEIN PHOSPHATASE 1 REGULATORY SUBUNIT SDS22-RELATED"/>
    <property type="match status" value="1"/>
</dbReference>
<dbReference type="Proteomes" id="UP000050792">
    <property type="component" value="Unassembled WGS sequence"/>
</dbReference>
<keyword evidence="7" id="KW-0969">Cilium</keyword>
<feature type="region of interest" description="Disordered" evidence="12">
    <location>
        <begin position="242"/>
        <end position="452"/>
    </location>
</feature>
<dbReference type="AlphaFoldDB" id="A0AA85EK48"/>
<sequence>MEQCKVERSLHLARRQQCACLIQEIGSRLQTTQVVINAGIYYMHYFYEVFSPETIKPILVAIAAFYCACKTEEFSRKLSFLIKAAYDILKRPAPDEESDAFKRLVQNVHALEATILMVIGFNTLEVKQPHVLLIKAIRANKFPKEIAHTSYYVCTNILHLTTLVLRHSAEAIAAASLYIAAKWNGTDIQSSNGEWYHIFSPMLTFEEVSKITDEFTLTFQECDLKIREQLRCSLRSRKLQRERREDLVNNPPRAQEPQRRPVPDSQQKADSWKTEKRPYNSTNSSAPQVPSQHPNHHARSHAGGSQNTQMNHPYHGHNRAPQSHVYGNEHLNRSHSNRPAGPGNNEPDPKRQRFDRPFPSQCQRSPQPHLSGGHHPDGTTRANRMESSVSNSGGGEHKVHYQPANRIHGTDYRMTQSTGYNAVPNKPPYGRDEHEDSRLNSGNPRSVKPTGTVSELAKQDGIHFENVTHLRLDYKNILKMDNLWAFKSLVKLQLDNNIIERIEGIDHLTHLRWLDLSFNNIEKIDGLQNLVNLEDLTLYNNRITSLENMENLKKLQVFSVGNNYITEFSNIKYLRQFRHLRSVCLHGNPFSKNDGYKLYIHAMLPNLFYLDYQRTDDKLKSKSYEEYQLEIDGIIKNVLKKAKIELYKQAFIDGIVDENIFQKLFTDDPDGRELLVVPELYNKKFTHQCKLVFDLGIKEHDKRNKEIESFRNCIDQAKMLNAELSKKKINEFKLYQDKVKLLENTDSIKVEDDILDYNENVQQLWDELMRNESVLVKQIDELINEFELNLNDMINTFIENVEEHFTECRELQTQYHKRLTDLCPGILERFMRSDFQNEPSDALLAIFIDKESVTNALTASNDAHLLKIDEFADEINEKAKSWMKETFASIYSREKYDRNRARVMERNHFIDALRNDVENLDIPALGES</sequence>
<evidence type="ECO:0000256" key="9">
    <source>
        <dbReference type="ARBA" id="ARBA00023273"/>
    </source>
</evidence>
<comment type="similarity">
    <text evidence="10">Belongs to the DRC3 family.</text>
</comment>
<evidence type="ECO:0000256" key="8">
    <source>
        <dbReference type="ARBA" id="ARBA00023212"/>
    </source>
</evidence>
<comment type="subcellular location">
    <subcellularLocation>
        <location evidence="1">Cytoplasm</location>
        <location evidence="1">Cytoskeleton</location>
        <location evidence="1">Flagellum axoneme</location>
    </subcellularLocation>
</comment>
<dbReference type="WBParaSite" id="SRDH1_11880.1">
    <property type="protein sequence ID" value="SRDH1_11880.1"/>
    <property type="gene ID" value="SRDH1_11880"/>
</dbReference>
<dbReference type="GO" id="GO:0005929">
    <property type="term" value="C:cilium"/>
    <property type="evidence" value="ECO:0007669"/>
    <property type="project" value="TreeGrafter"/>
</dbReference>
<dbReference type="SMART" id="SM00365">
    <property type="entry name" value="LRR_SD22"/>
    <property type="match status" value="4"/>
</dbReference>
<evidence type="ECO:0000256" key="3">
    <source>
        <dbReference type="ARBA" id="ARBA00022614"/>
    </source>
</evidence>
<dbReference type="Pfam" id="PF14580">
    <property type="entry name" value="LRR_9"/>
    <property type="match status" value="1"/>
</dbReference>
<dbReference type="Gene3D" id="3.80.10.10">
    <property type="entry name" value="Ribonuclease Inhibitor"/>
    <property type="match status" value="1"/>
</dbReference>
<evidence type="ECO:0000313" key="15">
    <source>
        <dbReference type="WBParaSite" id="SRDH1_11880.1"/>
    </source>
</evidence>
<keyword evidence="4" id="KW-0677">Repeat</keyword>
<dbReference type="SMART" id="SM00369">
    <property type="entry name" value="LRR_TYP"/>
    <property type="match status" value="2"/>
</dbReference>
<accession>A0AA85EK48</accession>
<evidence type="ECO:0000256" key="5">
    <source>
        <dbReference type="ARBA" id="ARBA00022846"/>
    </source>
</evidence>
<evidence type="ECO:0000256" key="10">
    <source>
        <dbReference type="ARBA" id="ARBA00038378"/>
    </source>
</evidence>
<feature type="compositionally biased region" description="Polar residues" evidence="12">
    <location>
        <begin position="439"/>
        <end position="452"/>
    </location>
</feature>
<evidence type="ECO:0000256" key="4">
    <source>
        <dbReference type="ARBA" id="ARBA00022737"/>
    </source>
</evidence>
<dbReference type="Gene3D" id="1.10.472.10">
    <property type="entry name" value="Cyclin-like"/>
    <property type="match status" value="2"/>
</dbReference>
<dbReference type="Pfam" id="PF21797">
    <property type="entry name" value="CycT2-like_C"/>
    <property type="match status" value="1"/>
</dbReference>
<keyword evidence="14" id="KW-1185">Reference proteome</keyword>
<feature type="domain" description="Cyclin-like" evidence="13">
    <location>
        <begin position="20"/>
        <end position="106"/>
    </location>
</feature>